<dbReference type="EMBL" id="AP019736">
    <property type="protein sequence ID" value="BBL06752.1"/>
    <property type="molecule type" value="Genomic_DNA"/>
</dbReference>
<evidence type="ECO:0000313" key="4">
    <source>
        <dbReference type="Proteomes" id="UP000319374"/>
    </source>
</evidence>
<keyword evidence="4" id="KW-1185">Reference proteome</keyword>
<dbReference type="InterPro" id="IPR029058">
    <property type="entry name" value="AB_hydrolase_fold"/>
</dbReference>
<evidence type="ECO:0000313" key="3">
    <source>
        <dbReference type="EMBL" id="BBL06752.1"/>
    </source>
</evidence>
<proteinExistence type="predicted"/>
<organism evidence="3 4">
    <name type="scientific">Alistipes dispar</name>
    <dbReference type="NCBI Taxonomy" id="2585119"/>
    <lineage>
        <taxon>Bacteria</taxon>
        <taxon>Pseudomonadati</taxon>
        <taxon>Bacteroidota</taxon>
        <taxon>Bacteroidia</taxon>
        <taxon>Bacteroidales</taxon>
        <taxon>Rikenellaceae</taxon>
        <taxon>Alistipes</taxon>
    </lineage>
</organism>
<reference evidence="4" key="1">
    <citation type="submission" date="2019-06" db="EMBL/GenBank/DDBJ databases">
        <title>Alistipes onderdonkii subsp. vulgaris subsp. nov., Alistipes dispar sp. nov. and Alistipes communis sp. nov., isolated from human faeces, and creation of Alistipes onderdonkii subsp. onderdonkii subsp. nov.</title>
        <authorList>
            <person name="Sakamoto M."/>
            <person name="Ikeyama N."/>
            <person name="Ogata Y."/>
            <person name="Suda W."/>
            <person name="Iino T."/>
            <person name="Hattori M."/>
            <person name="Ohkuma M."/>
        </authorList>
    </citation>
    <scope>NUCLEOTIDE SEQUENCE [LARGE SCALE GENOMIC DNA]</scope>
    <source>
        <strain evidence="4">5CPEGH6</strain>
    </source>
</reference>
<gene>
    <name evidence="3" type="ORF">A5CPEGH6_13900</name>
</gene>
<dbReference type="Pfam" id="PF07859">
    <property type="entry name" value="Abhydrolase_3"/>
    <property type="match status" value="1"/>
</dbReference>
<sequence length="336" mass="35430">MRPDVCAAGEEVFRREADAFLASLPAGWQERWRRAVRQAAAGDGRALAEVRRSRNGMPPLPEGVRAVRIAPRMMLYVPAAPSASVTSVVPVSSAAHAASASGPLPLLVYFHGGGWVLGGIGSCARFCAELAAAGHVLVLAADYRLAPEHPFPQGLDDCMRAVETALRRASEWGGSPERVSVGGDSSGGNLALAVALRRRAEGLPPLRSLVLFYPVVTARADGSASWKRYGQGAALDGTLMETFSLAYASGREELPLVSPAAASDAELAGLPPLLLVAAGRDILRDQGEAFAERLLRLGVAVRREELAGAVHLFVTVPGQERAFRRAVALAREFLAG</sequence>
<dbReference type="Proteomes" id="UP000319374">
    <property type="component" value="Chromosome"/>
</dbReference>
<dbReference type="InterPro" id="IPR013094">
    <property type="entry name" value="AB_hydrolase_3"/>
</dbReference>
<dbReference type="SUPFAM" id="SSF53474">
    <property type="entry name" value="alpha/beta-Hydrolases"/>
    <property type="match status" value="1"/>
</dbReference>
<evidence type="ECO:0000256" key="1">
    <source>
        <dbReference type="ARBA" id="ARBA00022801"/>
    </source>
</evidence>
<protein>
    <recommendedName>
        <fullName evidence="2">Alpha/beta hydrolase fold-3 domain-containing protein</fullName>
    </recommendedName>
</protein>
<dbReference type="KEGG" id="ada:A5CPEGH6_13900"/>
<evidence type="ECO:0000259" key="2">
    <source>
        <dbReference type="Pfam" id="PF07859"/>
    </source>
</evidence>
<dbReference type="Gene3D" id="3.40.50.1820">
    <property type="entry name" value="alpha/beta hydrolase"/>
    <property type="match status" value="1"/>
</dbReference>
<dbReference type="AlphaFoldDB" id="A0A4Y1X153"/>
<name>A0A4Y1X153_9BACT</name>
<keyword evidence="1" id="KW-0378">Hydrolase</keyword>
<dbReference type="InterPro" id="IPR050300">
    <property type="entry name" value="GDXG_lipolytic_enzyme"/>
</dbReference>
<feature type="domain" description="Alpha/beta hydrolase fold-3" evidence="2">
    <location>
        <begin position="107"/>
        <end position="314"/>
    </location>
</feature>
<dbReference type="PANTHER" id="PTHR48081:SF8">
    <property type="entry name" value="ALPHA_BETA HYDROLASE FOLD-3 DOMAIN-CONTAINING PROTEIN-RELATED"/>
    <property type="match status" value="1"/>
</dbReference>
<dbReference type="GO" id="GO:0016787">
    <property type="term" value="F:hydrolase activity"/>
    <property type="evidence" value="ECO:0007669"/>
    <property type="project" value="UniProtKB-KW"/>
</dbReference>
<accession>A0A4Y1X153</accession>
<dbReference type="PANTHER" id="PTHR48081">
    <property type="entry name" value="AB HYDROLASE SUPERFAMILY PROTEIN C4A8.06C"/>
    <property type="match status" value="1"/>
</dbReference>